<accession>A0A444YKG2</accession>
<name>A0A444YKG2_ARAHY</name>
<proteinExistence type="predicted"/>
<dbReference type="AlphaFoldDB" id="A0A444YKG2"/>
<dbReference type="EMBL" id="SDMP01000016">
    <property type="protein sequence ID" value="RYR02439.1"/>
    <property type="molecule type" value="Genomic_DNA"/>
</dbReference>
<dbReference type="Proteomes" id="UP000289738">
    <property type="component" value="Chromosome B06"/>
</dbReference>
<protein>
    <recommendedName>
        <fullName evidence="3">AMP-binding enzyme C-terminal domain-containing protein</fullName>
    </recommendedName>
</protein>
<dbReference type="SMR" id="A0A444YKG2"/>
<organism evidence="1 2">
    <name type="scientific">Arachis hypogaea</name>
    <name type="common">Peanut</name>
    <dbReference type="NCBI Taxonomy" id="3818"/>
    <lineage>
        <taxon>Eukaryota</taxon>
        <taxon>Viridiplantae</taxon>
        <taxon>Streptophyta</taxon>
        <taxon>Embryophyta</taxon>
        <taxon>Tracheophyta</taxon>
        <taxon>Spermatophyta</taxon>
        <taxon>Magnoliopsida</taxon>
        <taxon>eudicotyledons</taxon>
        <taxon>Gunneridae</taxon>
        <taxon>Pentapetalae</taxon>
        <taxon>rosids</taxon>
        <taxon>fabids</taxon>
        <taxon>Fabales</taxon>
        <taxon>Fabaceae</taxon>
        <taxon>Papilionoideae</taxon>
        <taxon>50 kb inversion clade</taxon>
        <taxon>dalbergioids sensu lato</taxon>
        <taxon>Dalbergieae</taxon>
        <taxon>Pterocarpus clade</taxon>
        <taxon>Arachis</taxon>
    </lineage>
</organism>
<dbReference type="STRING" id="3818.A0A444YKG2"/>
<evidence type="ECO:0008006" key="3">
    <source>
        <dbReference type="Google" id="ProtNLM"/>
    </source>
</evidence>
<sequence length="67" mass="7449">MDLQIEAPSVGFLHRWSVCSISKNSSSIKVFRYLDDEAGVIPIALVVRSPNTSLTEQNVQKFIANQV</sequence>
<evidence type="ECO:0000313" key="1">
    <source>
        <dbReference type="EMBL" id="RYR02440.1"/>
    </source>
</evidence>
<keyword evidence="2" id="KW-1185">Reference proteome</keyword>
<evidence type="ECO:0000313" key="2">
    <source>
        <dbReference type="Proteomes" id="UP000289738"/>
    </source>
</evidence>
<comment type="caution">
    <text evidence="1">The sequence shown here is derived from an EMBL/GenBank/DDBJ whole genome shotgun (WGS) entry which is preliminary data.</text>
</comment>
<gene>
    <name evidence="1" type="ORF">Ahy_B06g081230</name>
</gene>
<dbReference type="Gramene" id="arahy.Tifrunner.gnm2.ann2.Ah16g139800.1">
    <property type="protein sequence ID" value="arahy.Tifrunner.gnm2.ann2.Ah16g139800.1-CDS"/>
    <property type="gene ID" value="arahy.Tifrunner.gnm2.ann2.Ah16g139800"/>
</dbReference>
<reference evidence="1 2" key="1">
    <citation type="submission" date="2019-01" db="EMBL/GenBank/DDBJ databases">
        <title>Sequencing of cultivated peanut Arachis hypogaea provides insights into genome evolution and oil improvement.</title>
        <authorList>
            <person name="Chen X."/>
        </authorList>
    </citation>
    <scope>NUCLEOTIDE SEQUENCE [LARGE SCALE GENOMIC DNA]</scope>
    <source>
        <strain evidence="2">cv. Fuhuasheng</strain>
        <strain evidence="1">GDAAS-fuhuasheng2018</strain>
        <tissue evidence="1">Leaves</tissue>
    </source>
</reference>
<dbReference type="EMBL" id="SDMP01000016">
    <property type="protein sequence ID" value="RYR02440.1"/>
    <property type="molecule type" value="Genomic_DNA"/>
</dbReference>